<reference evidence="1 2" key="1">
    <citation type="journal article" date="2021" name="Sci. Rep.">
        <title>The genome of the diatom Chaetoceros tenuissimus carries an ancient integrated fragment of an extant virus.</title>
        <authorList>
            <person name="Hongo Y."/>
            <person name="Kimura K."/>
            <person name="Takaki Y."/>
            <person name="Yoshida Y."/>
            <person name="Baba S."/>
            <person name="Kobayashi G."/>
            <person name="Nagasaki K."/>
            <person name="Hano T."/>
            <person name="Tomaru Y."/>
        </authorList>
    </citation>
    <scope>NUCLEOTIDE SEQUENCE [LARGE SCALE GENOMIC DNA]</scope>
    <source>
        <strain evidence="1 2">NIES-3715</strain>
    </source>
</reference>
<comment type="caution">
    <text evidence="1">The sequence shown here is derived from an EMBL/GenBank/DDBJ whole genome shotgun (WGS) entry which is preliminary data.</text>
</comment>
<organism evidence="1 2">
    <name type="scientific">Chaetoceros tenuissimus</name>
    <dbReference type="NCBI Taxonomy" id="426638"/>
    <lineage>
        <taxon>Eukaryota</taxon>
        <taxon>Sar</taxon>
        <taxon>Stramenopiles</taxon>
        <taxon>Ochrophyta</taxon>
        <taxon>Bacillariophyta</taxon>
        <taxon>Coscinodiscophyceae</taxon>
        <taxon>Chaetocerotophycidae</taxon>
        <taxon>Chaetocerotales</taxon>
        <taxon>Chaetocerotaceae</taxon>
        <taxon>Chaetoceros</taxon>
    </lineage>
</organism>
<evidence type="ECO:0000313" key="1">
    <source>
        <dbReference type="EMBL" id="GFH47425.1"/>
    </source>
</evidence>
<dbReference type="EMBL" id="BLLK01000023">
    <property type="protein sequence ID" value="GFH47425.1"/>
    <property type="molecule type" value="Genomic_DNA"/>
</dbReference>
<dbReference type="Proteomes" id="UP001054902">
    <property type="component" value="Unassembled WGS sequence"/>
</dbReference>
<sequence length="144" mass="16521">METVARFHENADRAIFKGVIQLILSLTCGYGCVASICRSIHQRQVLPGFDDAIIESVLWKRKANIHNYSEGIWANPKPLSYFNIAMTLMGLYYLLYSDHKIEESFTPSSCFRTMDYSLYFQFEKGVGANDRCTLELHAKCYSIL</sequence>
<name>A0AAD3CLT6_9STRA</name>
<accession>A0AAD3CLT6</accession>
<proteinExistence type="predicted"/>
<keyword evidence="2" id="KW-1185">Reference proteome</keyword>
<protein>
    <submittedName>
        <fullName evidence="1">Uncharacterized protein</fullName>
    </submittedName>
</protein>
<evidence type="ECO:0000313" key="2">
    <source>
        <dbReference type="Proteomes" id="UP001054902"/>
    </source>
</evidence>
<dbReference type="AlphaFoldDB" id="A0AAD3CLT6"/>
<gene>
    <name evidence="1" type="ORF">CTEN210_03900</name>
</gene>